<evidence type="ECO:0000256" key="1">
    <source>
        <dbReference type="SAM" id="MobiDB-lite"/>
    </source>
</evidence>
<protein>
    <submittedName>
        <fullName evidence="2">Uncharacterized protein</fullName>
    </submittedName>
</protein>
<sequence>MAAFLEDPRLRQRWNQISHNAETVTENAAAGIWTFQHAYVNPCLASVGEAIDSCTAVCLGDREDRARRQRERARGAHRSRAEYSFDFYDDWYDDFNDDDGLDPAGGDADGERGGTGSGAGTISSIFGRGFFGSWRGSRSEDWDRLLAGSGSTRARAQRSADGDGDGDGSDDAEGGISGDGVGASGEVVDQPRRGRGMSYSTRAMWRKPQGEDPTIIPSTAPLGFLSRLPWKVGGTLRYKPSAANLREHPNSGGSSGGVGGSSLQNSMGGRRMGGGADMMRTRDENEPLLGGGDGDDYDYGGQDGSRLVSWQSELAAADASRHYGTAMSSVPTAGISTIGAGSMPNKDGIPTTRKRSGTTGSGETSDSFRSRGDLFPSDEEDDEDAVPLDDEFAVALNHVDDRSSGRTRFSSSSSLAIDQRKGKKRADTGVSTASAGSGAGGPVSIKGVLSRSVSRTTIDSFAPASSSPRSPPLSIKKRVSSVSLPLGEAFDGSAVQEEAGEGEDAHEAGEEEEDPAGLTAEQLREEDERAAREEDEAIERRREAAARLARECGLVEADSEPVEEADDTEDATSDKPIDEISTADIEESVQDVHTPTDDTAVEAHTVPSPVLPQKEREAEFVPARLPRFN</sequence>
<feature type="compositionally biased region" description="Acidic residues" evidence="1">
    <location>
        <begin position="557"/>
        <end position="571"/>
    </location>
</feature>
<name>A0ABP0C8U7_9PEZI</name>
<comment type="caution">
    <text evidence="2">The sequence shown here is derived from an EMBL/GenBank/DDBJ whole genome shotgun (WGS) entry which is preliminary data.</text>
</comment>
<accession>A0ABP0C8U7</accession>
<feature type="region of interest" description="Disordered" evidence="1">
    <location>
        <begin position="99"/>
        <end position="120"/>
    </location>
</feature>
<gene>
    <name evidence="2" type="ORF">SEUCBS140593_006915</name>
</gene>
<dbReference type="Proteomes" id="UP001642482">
    <property type="component" value="Unassembled WGS sequence"/>
</dbReference>
<evidence type="ECO:0000313" key="3">
    <source>
        <dbReference type="Proteomes" id="UP001642482"/>
    </source>
</evidence>
<dbReference type="EMBL" id="CAWUHD010000079">
    <property type="protein sequence ID" value="CAK7228439.1"/>
    <property type="molecule type" value="Genomic_DNA"/>
</dbReference>
<feature type="region of interest" description="Disordered" evidence="1">
    <location>
        <begin position="486"/>
        <end position="629"/>
    </location>
</feature>
<proteinExistence type="predicted"/>
<feature type="region of interest" description="Disordered" evidence="1">
    <location>
        <begin position="149"/>
        <end position="218"/>
    </location>
</feature>
<feature type="compositionally biased region" description="Acidic residues" evidence="1">
    <location>
        <begin position="162"/>
        <end position="173"/>
    </location>
</feature>
<keyword evidence="3" id="KW-1185">Reference proteome</keyword>
<feature type="compositionally biased region" description="Low complexity" evidence="1">
    <location>
        <begin position="460"/>
        <end position="474"/>
    </location>
</feature>
<organism evidence="2 3">
    <name type="scientific">Sporothrix eucalyptigena</name>
    <dbReference type="NCBI Taxonomy" id="1812306"/>
    <lineage>
        <taxon>Eukaryota</taxon>
        <taxon>Fungi</taxon>
        <taxon>Dikarya</taxon>
        <taxon>Ascomycota</taxon>
        <taxon>Pezizomycotina</taxon>
        <taxon>Sordariomycetes</taxon>
        <taxon>Sordariomycetidae</taxon>
        <taxon>Ophiostomatales</taxon>
        <taxon>Ophiostomataceae</taxon>
        <taxon>Sporothrix</taxon>
    </lineage>
</organism>
<feature type="region of interest" description="Disordered" evidence="1">
    <location>
        <begin position="243"/>
        <end position="304"/>
    </location>
</feature>
<feature type="compositionally biased region" description="Acidic residues" evidence="1">
    <location>
        <begin position="376"/>
        <end position="392"/>
    </location>
</feature>
<feature type="region of interest" description="Disordered" evidence="1">
    <location>
        <begin position="456"/>
        <end position="475"/>
    </location>
</feature>
<reference evidence="2 3" key="1">
    <citation type="submission" date="2024-01" db="EMBL/GenBank/DDBJ databases">
        <authorList>
            <person name="Allen C."/>
            <person name="Tagirdzhanova G."/>
        </authorList>
    </citation>
    <scope>NUCLEOTIDE SEQUENCE [LARGE SCALE GENOMIC DNA]</scope>
</reference>
<feature type="compositionally biased region" description="Basic and acidic residues" evidence="1">
    <location>
        <begin position="522"/>
        <end position="550"/>
    </location>
</feature>
<feature type="region of interest" description="Disordered" evidence="1">
    <location>
        <begin position="331"/>
        <end position="445"/>
    </location>
</feature>
<evidence type="ECO:0000313" key="2">
    <source>
        <dbReference type="EMBL" id="CAK7228439.1"/>
    </source>
</evidence>